<dbReference type="PANTHER" id="PTHR10000">
    <property type="entry name" value="PHOSPHOSERINE PHOSPHATASE"/>
    <property type="match status" value="1"/>
</dbReference>
<organism evidence="1 2">
    <name type="scientific">Neobacillus bataviensis</name>
    <dbReference type="NCBI Taxonomy" id="220685"/>
    <lineage>
        <taxon>Bacteria</taxon>
        <taxon>Bacillati</taxon>
        <taxon>Bacillota</taxon>
        <taxon>Bacilli</taxon>
        <taxon>Bacillales</taxon>
        <taxon>Bacillaceae</taxon>
        <taxon>Neobacillus</taxon>
    </lineage>
</organism>
<dbReference type="GO" id="GO:0000287">
    <property type="term" value="F:magnesium ion binding"/>
    <property type="evidence" value="ECO:0007669"/>
    <property type="project" value="TreeGrafter"/>
</dbReference>
<dbReference type="InterPro" id="IPR006379">
    <property type="entry name" value="HAD-SF_hydro_IIB"/>
</dbReference>
<evidence type="ECO:0000313" key="2">
    <source>
        <dbReference type="Proteomes" id="UP000319671"/>
    </source>
</evidence>
<dbReference type="SFLD" id="SFLDS00003">
    <property type="entry name" value="Haloacid_Dehalogenase"/>
    <property type="match status" value="1"/>
</dbReference>
<dbReference type="EMBL" id="VIVN01000013">
    <property type="protein sequence ID" value="TWD94543.1"/>
    <property type="molecule type" value="Genomic_DNA"/>
</dbReference>
<dbReference type="NCBIfam" id="TIGR01484">
    <property type="entry name" value="HAD-SF-IIB"/>
    <property type="match status" value="1"/>
</dbReference>
<evidence type="ECO:0000313" key="1">
    <source>
        <dbReference type="EMBL" id="TWD94543.1"/>
    </source>
</evidence>
<dbReference type="Pfam" id="PF08282">
    <property type="entry name" value="Hydrolase_3"/>
    <property type="match status" value="1"/>
</dbReference>
<dbReference type="SUPFAM" id="SSF56784">
    <property type="entry name" value="HAD-like"/>
    <property type="match status" value="1"/>
</dbReference>
<accession>A0A561CTK1</accession>
<dbReference type="CDD" id="cd07516">
    <property type="entry name" value="HAD_Pase"/>
    <property type="match status" value="1"/>
</dbReference>
<dbReference type="AlphaFoldDB" id="A0A561CTK1"/>
<sequence length="273" mass="30598">MANIKVVFSDIDGTLLNSNHQITSCTKKAIKKVVKKKIEFILISARMPSGMKAIYHDLDIKSPLICYNGALILSNPEINEKDTILYSATISKIDANKIYSITKEKFPNVSFNLFCYDQWLVENNDDKWTKQESEIIQVQPMVVNVKSHITQDEAVHKILCMGEPHLISELESELNGSFLDVSCYRSKDTYLEITSNNASKVLGLKALETYFSVKREEVMAIGDNFNDMAMIQYAGTGIAMGNAPQQVKDASDFVTKSNDQDGMKLALETFVLS</sequence>
<gene>
    <name evidence="1" type="ORF">FB550_11376</name>
</gene>
<proteinExistence type="predicted"/>
<protein>
    <recommendedName>
        <fullName evidence="3">Cof subfamily protein (Haloacid dehalogenase superfamily)/HAD superfamily hydrolase (TIGR01484 family)</fullName>
    </recommendedName>
</protein>
<keyword evidence="2" id="KW-1185">Reference proteome</keyword>
<dbReference type="InterPro" id="IPR000150">
    <property type="entry name" value="Cof"/>
</dbReference>
<dbReference type="Gene3D" id="3.40.50.1000">
    <property type="entry name" value="HAD superfamily/HAD-like"/>
    <property type="match status" value="1"/>
</dbReference>
<dbReference type="SFLD" id="SFLDG01140">
    <property type="entry name" value="C2.B:_Phosphomannomutase_and_P"/>
    <property type="match status" value="1"/>
</dbReference>
<dbReference type="NCBIfam" id="TIGR00099">
    <property type="entry name" value="Cof-subfamily"/>
    <property type="match status" value="1"/>
</dbReference>
<comment type="caution">
    <text evidence="1">The sequence shown here is derived from an EMBL/GenBank/DDBJ whole genome shotgun (WGS) entry which is preliminary data.</text>
</comment>
<dbReference type="RefSeq" id="WP_261380755.1">
    <property type="nucleotide sequence ID" value="NZ_VIVN01000013.1"/>
</dbReference>
<dbReference type="Proteomes" id="UP000319671">
    <property type="component" value="Unassembled WGS sequence"/>
</dbReference>
<dbReference type="PROSITE" id="PS01228">
    <property type="entry name" value="COF_1"/>
    <property type="match status" value="1"/>
</dbReference>
<name>A0A561CTK1_9BACI</name>
<evidence type="ECO:0008006" key="3">
    <source>
        <dbReference type="Google" id="ProtNLM"/>
    </source>
</evidence>
<dbReference type="GO" id="GO:0005829">
    <property type="term" value="C:cytosol"/>
    <property type="evidence" value="ECO:0007669"/>
    <property type="project" value="TreeGrafter"/>
</dbReference>
<dbReference type="PROSITE" id="PS01229">
    <property type="entry name" value="COF_2"/>
    <property type="match status" value="1"/>
</dbReference>
<dbReference type="PANTHER" id="PTHR10000:SF8">
    <property type="entry name" value="HAD SUPERFAMILY HYDROLASE-LIKE, TYPE 3"/>
    <property type="match status" value="1"/>
</dbReference>
<dbReference type="Gene3D" id="3.30.1240.10">
    <property type="match status" value="1"/>
</dbReference>
<dbReference type="InterPro" id="IPR036412">
    <property type="entry name" value="HAD-like_sf"/>
</dbReference>
<dbReference type="GO" id="GO:0016791">
    <property type="term" value="F:phosphatase activity"/>
    <property type="evidence" value="ECO:0007669"/>
    <property type="project" value="TreeGrafter"/>
</dbReference>
<reference evidence="1 2" key="1">
    <citation type="submission" date="2019-06" db="EMBL/GenBank/DDBJ databases">
        <title>Sorghum-associated microbial communities from plants grown in Nebraska, USA.</title>
        <authorList>
            <person name="Schachtman D."/>
        </authorList>
    </citation>
    <scope>NUCLEOTIDE SEQUENCE [LARGE SCALE GENOMIC DNA]</scope>
    <source>
        <strain evidence="1 2">2482</strain>
    </source>
</reference>
<dbReference type="SFLD" id="SFLDG01144">
    <property type="entry name" value="C2.B.4:_PGP_Like"/>
    <property type="match status" value="1"/>
</dbReference>
<dbReference type="InterPro" id="IPR023214">
    <property type="entry name" value="HAD_sf"/>
</dbReference>